<evidence type="ECO:0000256" key="5">
    <source>
        <dbReference type="ARBA" id="ARBA00023004"/>
    </source>
</evidence>
<evidence type="ECO:0000256" key="8">
    <source>
        <dbReference type="RuleBase" id="RU000461"/>
    </source>
</evidence>
<comment type="caution">
    <text evidence="10">The sequence shown here is derived from an EMBL/GenBank/DDBJ whole genome shotgun (WGS) entry which is preliminary data.</text>
</comment>
<gene>
    <name evidence="10" type="ORF">AKO1_009277</name>
</gene>
<evidence type="ECO:0000256" key="1">
    <source>
        <dbReference type="ARBA" id="ARBA00010617"/>
    </source>
</evidence>
<dbReference type="InterPro" id="IPR002401">
    <property type="entry name" value="Cyt_P450_E_grp-I"/>
</dbReference>
<dbReference type="SUPFAM" id="SSF48264">
    <property type="entry name" value="Cytochrome P450"/>
    <property type="match status" value="1"/>
</dbReference>
<comment type="similarity">
    <text evidence="1 8">Belongs to the cytochrome P450 family.</text>
</comment>
<evidence type="ECO:0000256" key="9">
    <source>
        <dbReference type="SAM" id="MobiDB-lite"/>
    </source>
</evidence>
<dbReference type="GO" id="GO:0016705">
    <property type="term" value="F:oxidoreductase activity, acting on paired donors, with incorporation or reduction of molecular oxygen"/>
    <property type="evidence" value="ECO:0007669"/>
    <property type="project" value="InterPro"/>
</dbReference>
<dbReference type="PANTHER" id="PTHR24291:SF50">
    <property type="entry name" value="BIFUNCTIONAL ALBAFLAVENONE MONOOXYGENASE_TERPENE SYNTHASE"/>
    <property type="match status" value="1"/>
</dbReference>
<comment type="cofactor">
    <cofactor evidence="7">
        <name>heme</name>
        <dbReference type="ChEBI" id="CHEBI:30413"/>
    </cofactor>
</comment>
<evidence type="ECO:0000256" key="2">
    <source>
        <dbReference type="ARBA" id="ARBA00022617"/>
    </source>
</evidence>
<reference evidence="10 11" key="1">
    <citation type="submission" date="2024-03" db="EMBL/GenBank/DDBJ databases">
        <title>The Acrasis kona genome and developmental transcriptomes reveal deep origins of eukaryotic multicellular pathways.</title>
        <authorList>
            <person name="Sheikh S."/>
            <person name="Fu C.-J."/>
            <person name="Brown M.W."/>
            <person name="Baldauf S.L."/>
        </authorList>
    </citation>
    <scope>NUCLEOTIDE SEQUENCE [LARGE SCALE GENOMIC DNA]</scope>
    <source>
        <strain evidence="10 11">ATCC MYA-3509</strain>
    </source>
</reference>
<keyword evidence="2 7" id="KW-0349">Heme</keyword>
<feature type="region of interest" description="Disordered" evidence="9">
    <location>
        <begin position="216"/>
        <end position="235"/>
    </location>
</feature>
<evidence type="ECO:0000256" key="4">
    <source>
        <dbReference type="ARBA" id="ARBA00023002"/>
    </source>
</evidence>
<keyword evidence="11" id="KW-1185">Reference proteome</keyword>
<keyword evidence="5 7" id="KW-0408">Iron</keyword>
<dbReference type="AlphaFoldDB" id="A0AAW2ZM19"/>
<dbReference type="PRINTS" id="PR00463">
    <property type="entry name" value="EP450I"/>
</dbReference>
<keyword evidence="4 8" id="KW-0560">Oxidoreductase</keyword>
<dbReference type="GO" id="GO:0020037">
    <property type="term" value="F:heme binding"/>
    <property type="evidence" value="ECO:0007669"/>
    <property type="project" value="InterPro"/>
</dbReference>
<dbReference type="EMBL" id="JAOPGA020001603">
    <property type="protein sequence ID" value="KAL0489825.1"/>
    <property type="molecule type" value="Genomic_DNA"/>
</dbReference>
<dbReference type="PROSITE" id="PS00086">
    <property type="entry name" value="CYTOCHROME_P450"/>
    <property type="match status" value="1"/>
</dbReference>
<dbReference type="InterPro" id="IPR050196">
    <property type="entry name" value="Cytochrome_P450_Monoox"/>
</dbReference>
<evidence type="ECO:0000313" key="10">
    <source>
        <dbReference type="EMBL" id="KAL0489825.1"/>
    </source>
</evidence>
<name>A0AAW2ZM19_9EUKA</name>
<dbReference type="InterPro" id="IPR017972">
    <property type="entry name" value="Cyt_P450_CS"/>
</dbReference>
<dbReference type="Gene3D" id="1.10.630.10">
    <property type="entry name" value="Cytochrome P450"/>
    <property type="match status" value="1"/>
</dbReference>
<dbReference type="Pfam" id="PF00067">
    <property type="entry name" value="p450"/>
    <property type="match status" value="1"/>
</dbReference>
<dbReference type="InterPro" id="IPR001128">
    <property type="entry name" value="Cyt_P450"/>
</dbReference>
<evidence type="ECO:0000256" key="7">
    <source>
        <dbReference type="PIRSR" id="PIRSR602401-1"/>
    </source>
</evidence>
<evidence type="ECO:0000313" key="11">
    <source>
        <dbReference type="Proteomes" id="UP001431209"/>
    </source>
</evidence>
<organism evidence="10 11">
    <name type="scientific">Acrasis kona</name>
    <dbReference type="NCBI Taxonomy" id="1008807"/>
    <lineage>
        <taxon>Eukaryota</taxon>
        <taxon>Discoba</taxon>
        <taxon>Heterolobosea</taxon>
        <taxon>Tetramitia</taxon>
        <taxon>Eutetramitia</taxon>
        <taxon>Acrasidae</taxon>
        <taxon>Acrasis</taxon>
    </lineage>
</organism>
<dbReference type="PANTHER" id="PTHR24291">
    <property type="entry name" value="CYTOCHROME P450 FAMILY 4"/>
    <property type="match status" value="1"/>
</dbReference>
<accession>A0AAW2ZM19</accession>
<feature type="binding site" description="axial binding residue" evidence="7">
    <location>
        <position position="477"/>
    </location>
    <ligand>
        <name>heme</name>
        <dbReference type="ChEBI" id="CHEBI:30413"/>
    </ligand>
    <ligandPart>
        <name>Fe</name>
        <dbReference type="ChEBI" id="CHEBI:18248"/>
    </ligandPart>
</feature>
<keyword evidence="6 8" id="KW-0503">Monooxygenase</keyword>
<evidence type="ECO:0000256" key="3">
    <source>
        <dbReference type="ARBA" id="ARBA00022723"/>
    </source>
</evidence>
<dbReference type="PRINTS" id="PR00385">
    <property type="entry name" value="P450"/>
</dbReference>
<dbReference type="GO" id="GO:0004497">
    <property type="term" value="F:monooxygenase activity"/>
    <property type="evidence" value="ECO:0007669"/>
    <property type="project" value="UniProtKB-KW"/>
</dbReference>
<keyword evidence="3 7" id="KW-0479">Metal-binding</keyword>
<evidence type="ECO:0000256" key="6">
    <source>
        <dbReference type="ARBA" id="ARBA00023033"/>
    </source>
</evidence>
<proteinExistence type="inferred from homology"/>
<feature type="compositionally biased region" description="Basic and acidic residues" evidence="9">
    <location>
        <begin position="216"/>
        <end position="230"/>
    </location>
</feature>
<dbReference type="GO" id="GO:0005506">
    <property type="term" value="F:iron ion binding"/>
    <property type="evidence" value="ECO:0007669"/>
    <property type="project" value="InterPro"/>
</dbReference>
<dbReference type="InterPro" id="IPR036396">
    <property type="entry name" value="Cyt_P450_sf"/>
</dbReference>
<protein>
    <submittedName>
        <fullName evidence="10">Cytochrome P450</fullName>
    </submittedName>
</protein>
<dbReference type="Proteomes" id="UP001431209">
    <property type="component" value="Unassembled WGS sequence"/>
</dbReference>
<sequence>MLTGILLVLVTVILLLLGILYNVQKKALSRIHVQEGSFKDYINIFTAIKKLILANVTKEERAKLAKRQLEQAVAFDFKPYLTFFVYNPVVVINDPEGARRVLLNSKSFEKNTGLMKAVPHAQQFVGDNVVLTNGELWRQQRSIMDPAFYNIERFSSVFAEKAKDCLDAMLKKSTTNNMKVTVPTFMTSFALDVLGRTVFGIPFDYISDALARDGNKTNAQRKESNKKNIPTDEPSSDLSFLETYHYVLSNAFTIVKFLGGSAYSKIPTSSNLEYEKEIEKFDSLIYYVIKQAKKRREKGFDADYTPTLLDMMVDSVDDLTGQGMTERELRDNVVVFFVAGHDTTASALSSALYVIGKHADVQERLVKEISEKVGMNNVPTFEQIESLDYLRMFLKENLRMYPPVTSVLGRILNKDESIGSMNLKKGQAVQVSVYSIHNNPHVWKNPEEFRPERFSEEEKKGRSSFAWIPFGGGPRTCIGNNFSLLEQKIFLINMLQRFVVSLPDPNYVLKTSTVAGILSAPDENLQVTLTKRSA</sequence>